<sequence length="284" mass="30386">MTRSADELASIHDKLDQLGNIPNTAWGVEAATNQVNVEIFDGAPSDARSRIEKIAAAHPGAVEISRINSRLVFKERLLGAVGITSDGWLCSAGFNAKNSSGAIYVLTAGHCVPGTGNIWYMNWNNERIGVQNAYANGYGTSGWCDGVDRGCDWATIRADGSTIKPVEGVRYFNGTVKDITTSRFAAEREDSDRIGTMSEDTTGFITKTSVTVNISGKTMHGMYESNHCALGGDSGGPLFHGSTALGLLSGGTAETTCNSSSSGEYRNYYTRVQTVVNERGLRIY</sequence>
<dbReference type="InterPro" id="IPR004236">
    <property type="entry name" value="Pept_S1_alpha_lytic"/>
</dbReference>
<evidence type="ECO:0008006" key="5">
    <source>
        <dbReference type="Google" id="ProtNLM"/>
    </source>
</evidence>
<protein>
    <recommendedName>
        <fullName evidence="5">Serine protease</fullName>
    </recommendedName>
</protein>
<dbReference type="Proteomes" id="UP000189443">
    <property type="component" value="Chromosome"/>
</dbReference>
<accession>A0A1S6J561</accession>
<dbReference type="Pfam" id="PF02983">
    <property type="entry name" value="Pro_Al_protease"/>
    <property type="match status" value="1"/>
</dbReference>
<reference evidence="3 4" key="1">
    <citation type="submission" date="2017-02" db="EMBL/GenBank/DDBJ databases">
        <title>Streptomyces pactum ACT12 Genome sequencing and assembly.</title>
        <authorList>
            <person name="Xue Q."/>
            <person name="Yan X."/>
            <person name="Jia L."/>
            <person name="Yan H."/>
        </authorList>
    </citation>
    <scope>NUCLEOTIDE SEQUENCE [LARGE SCALE GENOMIC DNA]</scope>
    <source>
        <strain evidence="3 4">ACT12</strain>
    </source>
</reference>
<feature type="domain" description="Peptidase S1A alpha-lytic prodomain" evidence="2">
    <location>
        <begin position="3"/>
        <end position="55"/>
    </location>
</feature>
<keyword evidence="4" id="KW-1185">Reference proteome</keyword>
<feature type="domain" description="Peptidase S1" evidence="1">
    <location>
        <begin position="104"/>
        <end position="276"/>
    </location>
</feature>
<organism evidence="3 4">
    <name type="scientific">Streptomyces pactum</name>
    <dbReference type="NCBI Taxonomy" id="68249"/>
    <lineage>
        <taxon>Bacteria</taxon>
        <taxon>Bacillati</taxon>
        <taxon>Actinomycetota</taxon>
        <taxon>Actinomycetes</taxon>
        <taxon>Kitasatosporales</taxon>
        <taxon>Streptomycetaceae</taxon>
        <taxon>Streptomyces</taxon>
    </lineage>
</organism>
<dbReference type="InterPro" id="IPR043504">
    <property type="entry name" value="Peptidase_S1_PA_chymotrypsin"/>
</dbReference>
<evidence type="ECO:0000259" key="1">
    <source>
        <dbReference type="Pfam" id="PF00089"/>
    </source>
</evidence>
<evidence type="ECO:0000259" key="2">
    <source>
        <dbReference type="Pfam" id="PF02983"/>
    </source>
</evidence>
<dbReference type="GO" id="GO:0006508">
    <property type="term" value="P:proteolysis"/>
    <property type="evidence" value="ECO:0007669"/>
    <property type="project" value="InterPro"/>
</dbReference>
<name>A0A1S6J561_9ACTN</name>
<dbReference type="InterPro" id="IPR001254">
    <property type="entry name" value="Trypsin_dom"/>
</dbReference>
<dbReference type="GO" id="GO:0004252">
    <property type="term" value="F:serine-type endopeptidase activity"/>
    <property type="evidence" value="ECO:0007669"/>
    <property type="project" value="InterPro"/>
</dbReference>
<dbReference type="Gene3D" id="2.40.10.10">
    <property type="entry name" value="Trypsin-like serine proteases"/>
    <property type="match status" value="2"/>
</dbReference>
<gene>
    <name evidence="3" type="ORF">B1H29_08030</name>
</gene>
<evidence type="ECO:0000313" key="4">
    <source>
        <dbReference type="Proteomes" id="UP000189443"/>
    </source>
</evidence>
<dbReference type="InterPro" id="IPR009003">
    <property type="entry name" value="Peptidase_S1_PA"/>
</dbReference>
<dbReference type="InterPro" id="IPR033116">
    <property type="entry name" value="TRYPSIN_SER"/>
</dbReference>
<dbReference type="InterPro" id="IPR018114">
    <property type="entry name" value="TRYPSIN_HIS"/>
</dbReference>
<dbReference type="SUPFAM" id="SSF50494">
    <property type="entry name" value="Trypsin-like serine proteases"/>
    <property type="match status" value="1"/>
</dbReference>
<proteinExistence type="predicted"/>
<dbReference type="KEGG" id="spac:B1H29_08030"/>
<dbReference type="PROSITE" id="PS00134">
    <property type="entry name" value="TRYPSIN_HIS"/>
    <property type="match status" value="1"/>
</dbReference>
<dbReference type="EMBL" id="CP019724">
    <property type="protein sequence ID" value="AQS66875.1"/>
    <property type="molecule type" value="Genomic_DNA"/>
</dbReference>
<dbReference type="AlphaFoldDB" id="A0A1S6J561"/>
<dbReference type="PROSITE" id="PS00135">
    <property type="entry name" value="TRYPSIN_SER"/>
    <property type="match status" value="1"/>
</dbReference>
<dbReference type="CDD" id="cd21112">
    <property type="entry name" value="alphaLP-like"/>
    <property type="match status" value="1"/>
</dbReference>
<dbReference type="GO" id="GO:0005576">
    <property type="term" value="C:extracellular region"/>
    <property type="evidence" value="ECO:0007669"/>
    <property type="project" value="InterPro"/>
</dbReference>
<evidence type="ECO:0000313" key="3">
    <source>
        <dbReference type="EMBL" id="AQS66875.1"/>
    </source>
</evidence>
<dbReference type="Pfam" id="PF00089">
    <property type="entry name" value="Trypsin"/>
    <property type="match status" value="1"/>
</dbReference>